<gene>
    <name evidence="1" type="ORF">ARMSODRAFT_982805</name>
</gene>
<dbReference type="Proteomes" id="UP000218334">
    <property type="component" value="Unassembled WGS sequence"/>
</dbReference>
<keyword evidence="2" id="KW-1185">Reference proteome</keyword>
<evidence type="ECO:0000313" key="1">
    <source>
        <dbReference type="EMBL" id="PBK59717.1"/>
    </source>
</evidence>
<organism evidence="1 2">
    <name type="scientific">Armillaria solidipes</name>
    <dbReference type="NCBI Taxonomy" id="1076256"/>
    <lineage>
        <taxon>Eukaryota</taxon>
        <taxon>Fungi</taxon>
        <taxon>Dikarya</taxon>
        <taxon>Basidiomycota</taxon>
        <taxon>Agaricomycotina</taxon>
        <taxon>Agaricomycetes</taxon>
        <taxon>Agaricomycetidae</taxon>
        <taxon>Agaricales</taxon>
        <taxon>Marasmiineae</taxon>
        <taxon>Physalacriaceae</taxon>
        <taxon>Armillaria</taxon>
    </lineage>
</organism>
<sequence length="236" mass="26394">MSALTMIDVVKAAIERGHTLPSSIGRFQGIPSVQDDILPNLRFALHPMHTVEEAETYECVLDGLKNLFCTYLITTGHPHSDWNHAVAYPPGVRSLEWTSLCYEMLYAAAFPHMNPGQESTIQANSVQQFFCKVWSVPLPENIARMIFLPAINDDVGGCIVNIDYELFDALEAMANVDLTQILHELTVYGYLDDAEEEYSLSHNWVHAELLNAIEDGSDGLLRGEMLDEVEILLAQI</sequence>
<dbReference type="AlphaFoldDB" id="A0A2H3B541"/>
<name>A0A2H3B541_9AGAR</name>
<proteinExistence type="predicted"/>
<accession>A0A2H3B541</accession>
<dbReference type="EMBL" id="KZ293498">
    <property type="protein sequence ID" value="PBK59717.1"/>
    <property type="molecule type" value="Genomic_DNA"/>
</dbReference>
<reference evidence="2" key="1">
    <citation type="journal article" date="2017" name="Nat. Ecol. Evol.">
        <title>Genome expansion and lineage-specific genetic innovations in the forest pathogenic fungi Armillaria.</title>
        <authorList>
            <person name="Sipos G."/>
            <person name="Prasanna A.N."/>
            <person name="Walter M.C."/>
            <person name="O'Connor E."/>
            <person name="Balint B."/>
            <person name="Krizsan K."/>
            <person name="Kiss B."/>
            <person name="Hess J."/>
            <person name="Varga T."/>
            <person name="Slot J."/>
            <person name="Riley R."/>
            <person name="Boka B."/>
            <person name="Rigling D."/>
            <person name="Barry K."/>
            <person name="Lee J."/>
            <person name="Mihaltcheva S."/>
            <person name="LaButti K."/>
            <person name="Lipzen A."/>
            <person name="Waldron R."/>
            <person name="Moloney N.M."/>
            <person name="Sperisen C."/>
            <person name="Kredics L."/>
            <person name="Vagvoelgyi C."/>
            <person name="Patrignani A."/>
            <person name="Fitzpatrick D."/>
            <person name="Nagy I."/>
            <person name="Doyle S."/>
            <person name="Anderson J.B."/>
            <person name="Grigoriev I.V."/>
            <person name="Gueldener U."/>
            <person name="Muensterkoetter M."/>
            <person name="Nagy L.G."/>
        </authorList>
    </citation>
    <scope>NUCLEOTIDE SEQUENCE [LARGE SCALE GENOMIC DNA]</scope>
    <source>
        <strain evidence="2">28-4</strain>
    </source>
</reference>
<protein>
    <submittedName>
        <fullName evidence="1">Uncharacterized protein</fullName>
    </submittedName>
</protein>
<evidence type="ECO:0000313" key="2">
    <source>
        <dbReference type="Proteomes" id="UP000218334"/>
    </source>
</evidence>